<protein>
    <submittedName>
        <fullName evidence="1">LysR family transcriptional regulator</fullName>
    </submittedName>
</protein>
<keyword evidence="2" id="KW-1185">Reference proteome</keyword>
<proteinExistence type="predicted"/>
<accession>A0ACD3SLH0</accession>
<gene>
    <name evidence="1" type="ORF">MW7_013970</name>
</gene>
<dbReference type="Proteomes" id="UP000004277">
    <property type="component" value="Unassembled WGS sequence"/>
</dbReference>
<dbReference type="EMBL" id="AKCV02000025">
    <property type="protein sequence ID" value="TMS57065.1"/>
    <property type="molecule type" value="Genomic_DNA"/>
</dbReference>
<reference evidence="1" key="1">
    <citation type="submission" date="2019-05" db="EMBL/GenBank/DDBJ databases">
        <title>Revised genome assembly of Burkholderiaceae (previously Ralstonia) sp. PBA.</title>
        <authorList>
            <person name="Gan H.M."/>
        </authorList>
    </citation>
    <scope>NUCLEOTIDE SEQUENCE</scope>
    <source>
        <strain evidence="1">PBA</strain>
    </source>
</reference>
<evidence type="ECO:0000313" key="1">
    <source>
        <dbReference type="EMBL" id="TMS57065.1"/>
    </source>
</evidence>
<organism evidence="1 2">
    <name type="scientific">Imbroritus primus</name>
    <dbReference type="NCBI Taxonomy" id="3058603"/>
    <lineage>
        <taxon>Bacteria</taxon>
        <taxon>Pseudomonadati</taxon>
        <taxon>Pseudomonadota</taxon>
        <taxon>Betaproteobacteria</taxon>
        <taxon>Burkholderiales</taxon>
        <taxon>Burkholderiaceae</taxon>
        <taxon>Imbroritus</taxon>
    </lineage>
</organism>
<comment type="caution">
    <text evidence="1">The sequence shown here is derived from an EMBL/GenBank/DDBJ whole genome shotgun (WGS) entry which is preliminary data.</text>
</comment>
<sequence>MNYRIAIRPRLQVARQSPDDQTPPSLDTGVLMQLLEHIQAGGSIASACRVTALSYRHVWGLLRSAEEVFGGALLVKQRGTGTRLTPLAETLLRAQQRIDARLAPMLSSLASELETELARVVATDGDALRLYASHGFAVEALVERLKAGQFPLELRFRNSAEAVAALAHRECDLAGFHIPLGPFENEALRYYRQWLDPRRHRLVHLATRNQGLFVAPGNPKHILALADLARSDVRFVNRQAGSGTRMLLELMLGAAGLTPQRVNGFDTTEFTHAAVAAYIASGMADAGFGVQTAAQKFGLEFVPLARERYFFAVERQALDTGLMRDVMALLGSADFRQVINALPGYDGALSGQILTLDEAFPEMVSR</sequence>
<evidence type="ECO:0000313" key="2">
    <source>
        <dbReference type="Proteomes" id="UP000004277"/>
    </source>
</evidence>
<name>A0ACD3SLH0_9BURK</name>